<dbReference type="AlphaFoldDB" id="A0A5C3MQY8"/>
<feature type="region of interest" description="Disordered" evidence="1">
    <location>
        <begin position="1"/>
        <end position="48"/>
    </location>
</feature>
<gene>
    <name evidence="2" type="ORF">OE88DRAFT_1648079</name>
</gene>
<evidence type="ECO:0000313" key="2">
    <source>
        <dbReference type="EMBL" id="TFK47203.1"/>
    </source>
</evidence>
<reference evidence="2 3" key="1">
    <citation type="journal article" date="2019" name="Nat. Ecol. Evol.">
        <title>Megaphylogeny resolves global patterns of mushroom evolution.</title>
        <authorList>
            <person name="Varga T."/>
            <person name="Krizsan K."/>
            <person name="Foldi C."/>
            <person name="Dima B."/>
            <person name="Sanchez-Garcia M."/>
            <person name="Sanchez-Ramirez S."/>
            <person name="Szollosi G.J."/>
            <person name="Szarkandi J.G."/>
            <person name="Papp V."/>
            <person name="Albert L."/>
            <person name="Andreopoulos W."/>
            <person name="Angelini C."/>
            <person name="Antonin V."/>
            <person name="Barry K.W."/>
            <person name="Bougher N.L."/>
            <person name="Buchanan P."/>
            <person name="Buyck B."/>
            <person name="Bense V."/>
            <person name="Catcheside P."/>
            <person name="Chovatia M."/>
            <person name="Cooper J."/>
            <person name="Damon W."/>
            <person name="Desjardin D."/>
            <person name="Finy P."/>
            <person name="Geml J."/>
            <person name="Haridas S."/>
            <person name="Hughes K."/>
            <person name="Justo A."/>
            <person name="Karasinski D."/>
            <person name="Kautmanova I."/>
            <person name="Kiss B."/>
            <person name="Kocsube S."/>
            <person name="Kotiranta H."/>
            <person name="LaButti K.M."/>
            <person name="Lechner B.E."/>
            <person name="Liimatainen K."/>
            <person name="Lipzen A."/>
            <person name="Lukacs Z."/>
            <person name="Mihaltcheva S."/>
            <person name="Morgado L.N."/>
            <person name="Niskanen T."/>
            <person name="Noordeloos M.E."/>
            <person name="Ohm R.A."/>
            <person name="Ortiz-Santana B."/>
            <person name="Ovrebo C."/>
            <person name="Racz N."/>
            <person name="Riley R."/>
            <person name="Savchenko A."/>
            <person name="Shiryaev A."/>
            <person name="Soop K."/>
            <person name="Spirin V."/>
            <person name="Szebenyi C."/>
            <person name="Tomsovsky M."/>
            <person name="Tulloss R.E."/>
            <person name="Uehling J."/>
            <person name="Grigoriev I.V."/>
            <person name="Vagvolgyi C."/>
            <person name="Papp T."/>
            <person name="Martin F.M."/>
            <person name="Miettinen O."/>
            <person name="Hibbett D.S."/>
            <person name="Nagy L.G."/>
        </authorList>
    </citation>
    <scope>NUCLEOTIDE SEQUENCE [LARGE SCALE GENOMIC DNA]</scope>
    <source>
        <strain evidence="2 3">OMC1185</strain>
    </source>
</reference>
<feature type="region of interest" description="Disordered" evidence="1">
    <location>
        <begin position="164"/>
        <end position="188"/>
    </location>
</feature>
<feature type="compositionally biased region" description="Polar residues" evidence="1">
    <location>
        <begin position="37"/>
        <end position="48"/>
    </location>
</feature>
<accession>A0A5C3MQY8</accession>
<feature type="compositionally biased region" description="Basic and acidic residues" evidence="1">
    <location>
        <begin position="228"/>
        <end position="238"/>
    </location>
</feature>
<feature type="region of interest" description="Disordered" evidence="1">
    <location>
        <begin position="226"/>
        <end position="250"/>
    </location>
</feature>
<sequence>MASDERDARDLRTEGMSTQVTRLRESVRRESDAERTAWTSPPCQSSETATTPATLLARMAAWHHTAAALILLYHVNWGILPIRPRSETDPGGSTWARTTRSSLVPGLWGSGCAATLWPRQSGMRIQIQSFPAPHACLECTLTRWGEKPRGGSWEHGLLNCTEPEKGSGKPGGHGHHVRALRPGAPDLTSERGSKIMRMAVPGSASFPVALLNYKGKKSTVVSPFAMRPRRDRERHEDGEASSTKDLSGDGEEGTLYSWEVCAALIGKLQRGMLESAVKSYRLLNVPRLPSALSEDIVGSAVRGYLVAETSITASFRLGDLTGSAWVVLLRMHGGFHAGARPGKDGVKPLVMYPREEDSMEESPRGDLGMVPSGSSGEYDFGASSMPLASLNCVIGPYSTQRWPLLVL</sequence>
<keyword evidence="3" id="KW-1185">Reference proteome</keyword>
<evidence type="ECO:0000313" key="3">
    <source>
        <dbReference type="Proteomes" id="UP000305948"/>
    </source>
</evidence>
<name>A0A5C3MQY8_9AGAM</name>
<proteinExistence type="predicted"/>
<evidence type="ECO:0000256" key="1">
    <source>
        <dbReference type="SAM" id="MobiDB-lite"/>
    </source>
</evidence>
<feature type="compositionally biased region" description="Basic and acidic residues" evidence="1">
    <location>
        <begin position="1"/>
        <end position="13"/>
    </location>
</feature>
<dbReference type="Proteomes" id="UP000305948">
    <property type="component" value="Unassembled WGS sequence"/>
</dbReference>
<feature type="compositionally biased region" description="Basic and acidic residues" evidence="1">
    <location>
        <begin position="22"/>
        <end position="35"/>
    </location>
</feature>
<organism evidence="2 3">
    <name type="scientific">Heliocybe sulcata</name>
    <dbReference type="NCBI Taxonomy" id="5364"/>
    <lineage>
        <taxon>Eukaryota</taxon>
        <taxon>Fungi</taxon>
        <taxon>Dikarya</taxon>
        <taxon>Basidiomycota</taxon>
        <taxon>Agaricomycotina</taxon>
        <taxon>Agaricomycetes</taxon>
        <taxon>Gloeophyllales</taxon>
        <taxon>Gloeophyllaceae</taxon>
        <taxon>Heliocybe</taxon>
    </lineage>
</organism>
<protein>
    <submittedName>
        <fullName evidence="2">Uncharacterized protein</fullName>
    </submittedName>
</protein>
<dbReference type="EMBL" id="ML213525">
    <property type="protein sequence ID" value="TFK47203.1"/>
    <property type="molecule type" value="Genomic_DNA"/>
</dbReference>